<name>A0A1G8Z595_9FIRM</name>
<dbReference type="RefSeq" id="WP_090550376.1">
    <property type="nucleotide sequence ID" value="NZ_FNFP01000001.1"/>
</dbReference>
<protein>
    <submittedName>
        <fullName evidence="1">Uncharacterized protein</fullName>
    </submittedName>
</protein>
<dbReference type="STRING" id="393762.SAMN05660472_00720"/>
<organism evidence="1 2">
    <name type="scientific">Natronincola ferrireducens</name>
    <dbReference type="NCBI Taxonomy" id="393762"/>
    <lineage>
        <taxon>Bacteria</taxon>
        <taxon>Bacillati</taxon>
        <taxon>Bacillota</taxon>
        <taxon>Clostridia</taxon>
        <taxon>Peptostreptococcales</taxon>
        <taxon>Natronincolaceae</taxon>
        <taxon>Natronincola</taxon>
    </lineage>
</organism>
<evidence type="ECO:0000313" key="2">
    <source>
        <dbReference type="Proteomes" id="UP000198718"/>
    </source>
</evidence>
<evidence type="ECO:0000313" key="1">
    <source>
        <dbReference type="EMBL" id="SDK09410.1"/>
    </source>
</evidence>
<reference evidence="1 2" key="1">
    <citation type="submission" date="2016-10" db="EMBL/GenBank/DDBJ databases">
        <authorList>
            <person name="de Groot N.N."/>
        </authorList>
    </citation>
    <scope>NUCLEOTIDE SEQUENCE [LARGE SCALE GENOMIC DNA]</scope>
    <source>
        <strain evidence="1 2">DSM 18346</strain>
    </source>
</reference>
<gene>
    <name evidence="1" type="ORF">SAMN05660472_00720</name>
</gene>
<proteinExistence type="predicted"/>
<dbReference type="AlphaFoldDB" id="A0A1G8Z595"/>
<keyword evidence="2" id="KW-1185">Reference proteome</keyword>
<dbReference type="OrthoDB" id="287363at2"/>
<dbReference type="Proteomes" id="UP000198718">
    <property type="component" value="Unassembled WGS sequence"/>
</dbReference>
<sequence>MTPFKNEILTLRSEGITYKELTEGLRAKGYKGSVAALRVVVFKEKRIAKDLLKHEEPWELIDKRATGLYPRYKLSGIYQGYIF</sequence>
<dbReference type="EMBL" id="FNFP01000001">
    <property type="protein sequence ID" value="SDK09410.1"/>
    <property type="molecule type" value="Genomic_DNA"/>
</dbReference>
<accession>A0A1G8Z595</accession>